<dbReference type="PANTHER" id="PTHR36832">
    <property type="entry name" value="SLR1174 PROTEIN-RELATED"/>
    <property type="match status" value="1"/>
</dbReference>
<keyword evidence="2" id="KW-0472">Membrane</keyword>
<keyword evidence="2" id="KW-0812">Transmembrane</keyword>
<feature type="transmembrane region" description="Helical" evidence="2">
    <location>
        <begin position="257"/>
        <end position="282"/>
    </location>
</feature>
<keyword evidence="2" id="KW-1133">Transmembrane helix</keyword>
<protein>
    <submittedName>
        <fullName evidence="3">ABC-2 family transporter protein</fullName>
    </submittedName>
</protein>
<organism evidence="3 4">
    <name type="scientific">Streptomyces achromogenes</name>
    <dbReference type="NCBI Taxonomy" id="67255"/>
    <lineage>
        <taxon>Bacteria</taxon>
        <taxon>Bacillati</taxon>
        <taxon>Actinomycetota</taxon>
        <taxon>Actinomycetes</taxon>
        <taxon>Kitasatosporales</taxon>
        <taxon>Streptomycetaceae</taxon>
        <taxon>Streptomyces</taxon>
    </lineage>
</organism>
<dbReference type="RefSeq" id="WP_268693559.1">
    <property type="nucleotide sequence ID" value="NZ_CP108164.1"/>
</dbReference>
<dbReference type="InterPro" id="IPR010390">
    <property type="entry name" value="ABC-2_transporter-like"/>
</dbReference>
<evidence type="ECO:0000256" key="1">
    <source>
        <dbReference type="SAM" id="MobiDB-lite"/>
    </source>
</evidence>
<feature type="region of interest" description="Disordered" evidence="1">
    <location>
        <begin position="1"/>
        <end position="23"/>
    </location>
</feature>
<feature type="transmembrane region" description="Helical" evidence="2">
    <location>
        <begin position="50"/>
        <end position="68"/>
    </location>
</feature>
<evidence type="ECO:0000313" key="3">
    <source>
        <dbReference type="EMBL" id="WTQ85369.1"/>
    </source>
</evidence>
<feature type="transmembrane region" description="Helical" evidence="2">
    <location>
        <begin position="171"/>
        <end position="191"/>
    </location>
</feature>
<dbReference type="GeneID" id="97285956"/>
<evidence type="ECO:0000256" key="2">
    <source>
        <dbReference type="SAM" id="Phobius"/>
    </source>
</evidence>
<gene>
    <name evidence="3" type="ORF">OG350_35975</name>
</gene>
<dbReference type="PANTHER" id="PTHR36832:SF1">
    <property type="entry name" value="SLR1174 PROTEIN"/>
    <property type="match status" value="1"/>
</dbReference>
<accession>A0ABZ1KXS0</accession>
<evidence type="ECO:0000313" key="4">
    <source>
        <dbReference type="Proteomes" id="UP001622557"/>
    </source>
</evidence>
<proteinExistence type="predicted"/>
<dbReference type="Proteomes" id="UP001622557">
    <property type="component" value="Chromosome"/>
</dbReference>
<dbReference type="Pfam" id="PF06182">
    <property type="entry name" value="ABC2_membrane_6"/>
    <property type="match status" value="1"/>
</dbReference>
<feature type="transmembrane region" description="Helical" evidence="2">
    <location>
        <begin position="212"/>
        <end position="237"/>
    </location>
</feature>
<dbReference type="EMBL" id="CP108164">
    <property type="protein sequence ID" value="WTQ85369.1"/>
    <property type="molecule type" value="Genomic_DNA"/>
</dbReference>
<keyword evidence="4" id="KW-1185">Reference proteome</keyword>
<reference evidence="3 4" key="1">
    <citation type="submission" date="2022-10" db="EMBL/GenBank/DDBJ databases">
        <title>The complete genomes of actinobacterial strains from the NBC collection.</title>
        <authorList>
            <person name="Joergensen T.S."/>
            <person name="Alvarez Arevalo M."/>
            <person name="Sterndorff E.B."/>
            <person name="Faurdal D."/>
            <person name="Vuksanovic O."/>
            <person name="Mourched A.-S."/>
            <person name="Charusanti P."/>
            <person name="Shaw S."/>
            <person name="Blin K."/>
            <person name="Weber T."/>
        </authorList>
    </citation>
    <scope>NUCLEOTIDE SEQUENCE [LARGE SCALE GENOMIC DNA]</scope>
    <source>
        <strain evidence="3 4">NBC_00156</strain>
    </source>
</reference>
<feature type="transmembrane region" description="Helical" evidence="2">
    <location>
        <begin position="135"/>
        <end position="159"/>
    </location>
</feature>
<feature type="compositionally biased region" description="Basic and acidic residues" evidence="1">
    <location>
        <begin position="7"/>
        <end position="20"/>
    </location>
</feature>
<sequence length="294" mass="30971">MSGPLRPETHGPLRRVRENPRPLSPAARARRYLPFATGGLQSLLQYRSTFLTTGITAAAGAAITVFLWRAVYADAPPGGGPGGFTSESITTYLLVAQVLQILHANRVDDEVAAEVYRGDVAVMLVRPVSYPVMRFFACLPVVAANAVLVGVPVLVLFALLVPLTTPRPVDVVLFAVSTALSVLLAFLVNLLTGMTGFVTTNTWGVRMVKQSVVAFFAGQLVPLALMPGPLSALASALPFRGMVDGPLTLLLGRYDGVAGAADVLARQIGWAAGLTLLAGVLWRASLSRLEVLGG</sequence>
<name>A0ABZ1KXS0_STRAH</name>